<dbReference type="RefSeq" id="WP_341671724.1">
    <property type="nucleotide sequence ID" value="NZ_JBBYHV010000001.1"/>
</dbReference>
<proteinExistence type="predicted"/>
<dbReference type="PANTHER" id="PTHR30619:SF1">
    <property type="entry name" value="RECOMBINATION PROTEIN 2"/>
    <property type="match status" value="1"/>
</dbReference>
<accession>A0ABU9I9V3</accession>
<dbReference type="EMBL" id="JBBYHV010000001">
    <property type="protein sequence ID" value="MEL1249183.1"/>
    <property type="molecule type" value="Genomic_DNA"/>
</dbReference>
<dbReference type="Gene3D" id="3.60.15.10">
    <property type="entry name" value="Ribonuclease Z/Hydroxyacylglutathione hydrolase-like"/>
    <property type="match status" value="1"/>
</dbReference>
<dbReference type="InterPro" id="IPR052159">
    <property type="entry name" value="Competence_DNA_uptake"/>
</dbReference>
<dbReference type="PANTHER" id="PTHR30619">
    <property type="entry name" value="DNA INTERNALIZATION/COMPETENCE PROTEIN COMEC/REC2"/>
    <property type="match status" value="1"/>
</dbReference>
<organism evidence="1 2">
    <name type="scientific">Aurantiacibacter gilvus</name>
    <dbReference type="NCBI Taxonomy" id="3139141"/>
    <lineage>
        <taxon>Bacteria</taxon>
        <taxon>Pseudomonadati</taxon>
        <taxon>Pseudomonadota</taxon>
        <taxon>Alphaproteobacteria</taxon>
        <taxon>Sphingomonadales</taxon>
        <taxon>Erythrobacteraceae</taxon>
        <taxon>Aurantiacibacter</taxon>
    </lineage>
</organism>
<comment type="caution">
    <text evidence="1">The sequence shown here is derived from an EMBL/GenBank/DDBJ whole genome shotgun (WGS) entry which is preliminary data.</text>
</comment>
<evidence type="ECO:0000313" key="2">
    <source>
        <dbReference type="Proteomes" id="UP001497045"/>
    </source>
</evidence>
<evidence type="ECO:0000313" key="1">
    <source>
        <dbReference type="EMBL" id="MEL1249183.1"/>
    </source>
</evidence>
<dbReference type="SUPFAM" id="SSF56281">
    <property type="entry name" value="Metallo-hydrolase/oxidoreductase"/>
    <property type="match status" value="1"/>
</dbReference>
<name>A0ABU9I9V3_9SPHN</name>
<evidence type="ECO:0008006" key="3">
    <source>
        <dbReference type="Google" id="ProtNLM"/>
    </source>
</evidence>
<keyword evidence="2" id="KW-1185">Reference proteome</keyword>
<gene>
    <name evidence="1" type="ORF">AAEO60_00705</name>
</gene>
<reference evidence="1 2" key="1">
    <citation type="submission" date="2024-04" db="EMBL/GenBank/DDBJ databases">
        <title>Aurantiacibacter sp. DGU6 16S ribosomal RNA gene Genome sequencing and assembly.</title>
        <authorList>
            <person name="Park S."/>
        </authorList>
    </citation>
    <scope>NUCLEOTIDE SEQUENCE [LARGE SCALE GENOMIC DNA]</scope>
    <source>
        <strain evidence="1 2">DGU6</strain>
    </source>
</reference>
<dbReference type="Proteomes" id="UP001497045">
    <property type="component" value="Unassembled WGS sequence"/>
</dbReference>
<sequence>MPNWKYVGWTETKGTVNKTGGKTVKHFLWGDRVDVLEEDGDRSRVRGRHRWKTCWMDSAALQGEPLLELYFIDVGQGDGILVVTPERKHMLIDGGYPRSKQNTGKSAADFVDWKFYADYGEDTIRLDAMMASHNDLDHYGGLDDLLDVEQDGELDCDHVKVDRFFHAGLSWWKTPSDDRTLGATKKVGSKRFFTDLLGDRAAAVAQLASAANPRLQGMWADFIEKLTQAEAQDGSDTVFERLSDKSGNLLHFAEPDLEFQVLGPLEFDAGGTPGLERLTGGNSQNTNGHSITLRVDYKGTRVLLTGDLNRRSQKLLLAGYEGREAVFMADVAKACHHGSDDVSLEFLSRVNPSATVISSGDGEGHDHPRPGIVGASGVTGYLTIKDDQVLTPLVYSTETARSVSMGEPTRIEVKQSGGTDFELTGNDFANSVMHFEETKPGAFAAEKKHKEMKRLSVVAGQVYGLVNVRTDGETIVCATMNEKDGSWAIKKFPSRF</sequence>
<dbReference type="InterPro" id="IPR036866">
    <property type="entry name" value="RibonucZ/Hydroxyglut_hydro"/>
</dbReference>
<protein>
    <recommendedName>
        <fullName evidence="3">Metallo-beta-lactamase domain-containing protein</fullName>
    </recommendedName>
</protein>